<dbReference type="RefSeq" id="WP_344687230.1">
    <property type="nucleotide sequence ID" value="NZ_BAAAVV010000002.1"/>
</dbReference>
<dbReference type="Proteomes" id="UP001499924">
    <property type="component" value="Unassembled WGS sequence"/>
</dbReference>
<gene>
    <name evidence="1" type="ORF">GCM10010531_07670</name>
</gene>
<reference evidence="2" key="1">
    <citation type="journal article" date="2019" name="Int. J. Syst. Evol. Microbiol.">
        <title>The Global Catalogue of Microorganisms (GCM) 10K type strain sequencing project: providing services to taxonomists for standard genome sequencing and annotation.</title>
        <authorList>
            <consortium name="The Broad Institute Genomics Platform"/>
            <consortium name="The Broad Institute Genome Sequencing Center for Infectious Disease"/>
            <person name="Wu L."/>
            <person name="Ma J."/>
        </authorList>
    </citation>
    <scope>NUCLEOTIDE SEQUENCE [LARGE SCALE GENOMIC DNA]</scope>
    <source>
        <strain evidence="2">JCM 15614</strain>
    </source>
</reference>
<proteinExistence type="predicted"/>
<protein>
    <submittedName>
        <fullName evidence="1">Uncharacterized protein</fullName>
    </submittedName>
</protein>
<comment type="caution">
    <text evidence="1">The sequence shown here is derived from an EMBL/GenBank/DDBJ whole genome shotgun (WGS) entry which is preliminary data.</text>
</comment>
<organism evidence="1 2">
    <name type="scientific">Blastococcus jejuensis</name>
    <dbReference type="NCBI Taxonomy" id="351224"/>
    <lineage>
        <taxon>Bacteria</taxon>
        <taxon>Bacillati</taxon>
        <taxon>Actinomycetota</taxon>
        <taxon>Actinomycetes</taxon>
        <taxon>Geodermatophilales</taxon>
        <taxon>Geodermatophilaceae</taxon>
        <taxon>Blastococcus</taxon>
    </lineage>
</organism>
<accession>A0ABP6NWV0</accession>
<dbReference type="EMBL" id="BAAAVV010000002">
    <property type="protein sequence ID" value="GAA3158781.1"/>
    <property type="molecule type" value="Genomic_DNA"/>
</dbReference>
<keyword evidence="2" id="KW-1185">Reference proteome</keyword>
<name>A0ABP6NWV0_9ACTN</name>
<sequence>MGEFDDEVTVLSRWLGRDVVPDLDGVVPLWNAFRFRDATVFAPDATDGATRMYLVRGERVLEFVPSQVSIDEAYARLDGGGALPAAA</sequence>
<evidence type="ECO:0000313" key="2">
    <source>
        <dbReference type="Proteomes" id="UP001499924"/>
    </source>
</evidence>
<evidence type="ECO:0000313" key="1">
    <source>
        <dbReference type="EMBL" id="GAA3158781.1"/>
    </source>
</evidence>